<proteinExistence type="predicted"/>
<dbReference type="EMBL" id="CP168151">
    <property type="protein sequence ID" value="XFD39519.1"/>
    <property type="molecule type" value="Genomic_DNA"/>
</dbReference>
<dbReference type="Proteomes" id="UP001149860">
    <property type="component" value="Chromosome"/>
</dbReference>
<organism evidence="1 2">
    <name type="scientific">Lentilactobacillus terminaliae</name>
    <dbReference type="NCBI Taxonomy" id="3003483"/>
    <lineage>
        <taxon>Bacteria</taxon>
        <taxon>Bacillati</taxon>
        <taxon>Bacillota</taxon>
        <taxon>Bacilli</taxon>
        <taxon>Lactobacillales</taxon>
        <taxon>Lactobacillaceae</taxon>
        <taxon>Lentilactobacillus</taxon>
    </lineage>
</organism>
<protein>
    <submittedName>
        <fullName evidence="1">Glycerate kinase</fullName>
    </submittedName>
</protein>
<keyword evidence="1" id="KW-0808">Transferase</keyword>
<evidence type="ECO:0000313" key="1">
    <source>
        <dbReference type="EMBL" id="XFD39519.1"/>
    </source>
</evidence>
<sequence length="394" mass="41028">MDQDTAKRDKNSLKIVIAPDSYKGYLTAEEAAQAIKAGCEQVLSNADYCLLSLADGGEGTVATLIRAKNGRRVAAQVENPFGEIVSASYGLIDNGQTAVIEMAAASGFEFIDFQHPQVGVADTYGTGQLILDALNHRVTKIIIGLGGSATNDGGAGLLTAVGVKLLDSNQQPIPRGGLGLAQLAKIDVSDIDQRFEHVEIVGATDVTNPLTGPEGASVVFGPQKGADDTMVARLDQALVNYSAVIRKDLGIEINDVSGAGAAGGLGAGLVAGLHARLTSGIQLILSEMSFEDAVQDADLVITGEGSIDSQTQYGKAPSIVAQQARLKASTSYILGIGGRVGEGIEGLYEQGFNQIEEIQVSPELGDPKANAQENLTITVAKIIQEMLTQDRLPV</sequence>
<keyword evidence="1" id="KW-0418">Kinase</keyword>
<keyword evidence="2" id="KW-1185">Reference proteome</keyword>
<reference evidence="1" key="1">
    <citation type="submission" date="2024-08" db="EMBL/GenBank/DDBJ databases">
        <title>Lentilactobacillus sp. nov., isolated from tree bark.</title>
        <authorList>
            <person name="Phuengjayaem S."/>
            <person name="Tanasupawat S."/>
        </authorList>
    </citation>
    <scope>NUCLEOTIDE SEQUENCE</scope>
    <source>
        <strain evidence="1">SPB1-3</strain>
    </source>
</reference>
<name>A0ACD5DDQ8_9LACO</name>
<evidence type="ECO:0000313" key="2">
    <source>
        <dbReference type="Proteomes" id="UP001149860"/>
    </source>
</evidence>
<gene>
    <name evidence="1" type="ORF">O0236_008995</name>
</gene>
<accession>A0ACD5DDQ8</accession>